<dbReference type="PANTHER" id="PTHR38340:SF1">
    <property type="entry name" value="S-LAYER PROTEIN"/>
    <property type="match status" value="1"/>
</dbReference>
<evidence type="ECO:0000256" key="2">
    <source>
        <dbReference type="ARBA" id="ARBA00022525"/>
    </source>
</evidence>
<name>A0ABR8BZL4_APHFL</name>
<evidence type="ECO:0000313" key="4">
    <source>
        <dbReference type="EMBL" id="MBD2279535.1"/>
    </source>
</evidence>
<dbReference type="InterPro" id="IPR011049">
    <property type="entry name" value="Serralysin-like_metalloprot_C"/>
</dbReference>
<evidence type="ECO:0000256" key="1">
    <source>
        <dbReference type="ARBA" id="ARBA00004613"/>
    </source>
</evidence>
<dbReference type="PROSITE" id="PS00330">
    <property type="entry name" value="HEMOLYSIN_CALCIUM"/>
    <property type="match status" value="2"/>
</dbReference>
<dbReference type="InterPro" id="IPR018511">
    <property type="entry name" value="Hemolysin-typ_Ca-bd_CS"/>
</dbReference>
<protein>
    <recommendedName>
        <fullName evidence="6">Calcium-binding protein</fullName>
    </recommendedName>
</protein>
<evidence type="ECO:0000256" key="3">
    <source>
        <dbReference type="SAM" id="MobiDB-lite"/>
    </source>
</evidence>
<dbReference type="InterPro" id="IPR048165">
    <property type="entry name" value="Bluetail_dom"/>
</dbReference>
<keyword evidence="2" id="KW-0964">Secreted</keyword>
<gene>
    <name evidence="4" type="ORF">H6F99_14920</name>
</gene>
<proteinExistence type="predicted"/>
<dbReference type="InterPro" id="IPR028994">
    <property type="entry name" value="Integrin_alpha_N"/>
</dbReference>
<dbReference type="InterPro" id="IPR001343">
    <property type="entry name" value="Hemolysn_Ca-bd"/>
</dbReference>
<sequence length="1170" mass="123357">MKNFNILLNNSFEIRFPNLDSILNQALQNTSGYLRQFRFDAGYTQKLETAFGNDFNRSVANQIFDKLAQGDFSGIPTIEIVNRNDINGANGAFAIATGKIYLAADFISQNAQNVNAVAAVLLEEYGHYVDSRINTKDAAGDEGDIFARLVQGKSLSQQELAVLKAEDDSATVMLDGQVVEIEMNAQATSQFITLAEPRTTSTTIVGYGSNQEDIIQLHAYNTTSPGLIQQAWGYGGADIFNVTFDTPSNGTVGIDFNAGNLKKMAQMLVKPDWDVRVKRIAMDTTAAIVGAGIDYAASAADQATFGFFGGTINAAATTAHLAVDLGNIAAHAILDIEEYNNDLADINDFFADQNNQNWGTVNVLQNITMVDIRDFEPGVDTITLPILPNNWTWQVTGVGKFLDNTTYVSLGYVNGSNNASTLLRIGINPTLFSQIGLGTEQGFINSLLTSSNSGYSIGKTVTDLKSTSDSILNGTIANDVLSILATNTFSVVTLSGGLGDDVLIGRIGGNDALSGGDGNDYIAPGTGSDTINGGAGYDRVDYSNLTTGVNVTSSLFTSIEGVVGTKYNDTLDLSSLTITNSDNLVTGLVSIKGNDGNDTITGSQYSDLLEGGAGSDTLNGGAGNDVLNPGYNQGATDTVDGGNGNDLLHVDYSSKADGAGIHVGLLDTNHTWNRVDGQILVKVSNVENYDITGTQYNDVFEGHSGNDTFNGGAGSDTLNGGAGNDILNPGYSQGSTDTVDGGDGNDLLQVDYSSKTDGAGIHLGHQNTNHIWNRNGGQILVNVSNVENYNITGTQYDDVFEGRSGSDTLNGGAGNDILNPGYSQGSTDTVDGGDGNDLLQVDYSSKTDGAGIHLGHQNTNHIWNRNGGQILVNVSNVENYNITGTQYADVFEGRSGNDTFNGGAGNDILNGDGLITTNTFTQQADLSNPGIFNGNLTNLMVGDFNGDGKDDFLRQEKGSWANDNGLMAQVFLSNGNGTFSQQADLSNPGIFNGNNTNLMVGDFNGDGKDDFLRQEKGDWANDNHLMAQVFLNDNNSNDILTGGLGQDTLTGGAGRDRFDYRNLADSVLGGFDVITDFNAKSGNDLFVVSTARTGFSNAGIVATLDTNEIVAKLTNTTFAANSAAQFSFGSRTFVAINDATAGFGATTDAIIEVTGLTGTLGLYNFTTTLA</sequence>
<organism evidence="4 5">
    <name type="scientific">Aphanizomenon flos-aquae FACHB-1040</name>
    <dbReference type="NCBI Taxonomy" id="2692887"/>
    <lineage>
        <taxon>Bacteria</taxon>
        <taxon>Bacillati</taxon>
        <taxon>Cyanobacteriota</taxon>
        <taxon>Cyanophyceae</taxon>
        <taxon>Nostocales</taxon>
        <taxon>Aphanizomenonaceae</taxon>
        <taxon>Aphanizomenon</taxon>
    </lineage>
</organism>
<dbReference type="PRINTS" id="PR00313">
    <property type="entry name" value="CABNDNGRPT"/>
</dbReference>
<keyword evidence="5" id="KW-1185">Reference proteome</keyword>
<dbReference type="InterPro" id="IPR050557">
    <property type="entry name" value="RTX_toxin/Mannuronan_C5-epim"/>
</dbReference>
<dbReference type="SUPFAM" id="SSF51120">
    <property type="entry name" value="beta-Roll"/>
    <property type="match status" value="4"/>
</dbReference>
<comment type="subcellular location">
    <subcellularLocation>
        <location evidence="1">Secreted</location>
    </subcellularLocation>
</comment>
<dbReference type="Gene3D" id="2.40.128.340">
    <property type="match status" value="1"/>
</dbReference>
<feature type="region of interest" description="Disordered" evidence="3">
    <location>
        <begin position="804"/>
        <end position="835"/>
    </location>
</feature>
<dbReference type="Pfam" id="PF00353">
    <property type="entry name" value="HemolysinCabind"/>
    <property type="match status" value="9"/>
</dbReference>
<comment type="caution">
    <text evidence="4">The sequence shown here is derived from an EMBL/GenBank/DDBJ whole genome shotgun (WGS) entry which is preliminary data.</text>
</comment>
<dbReference type="NCBIfam" id="NF041519">
    <property type="entry name" value="bluetail"/>
    <property type="match status" value="1"/>
</dbReference>
<dbReference type="RefSeq" id="WP_190383438.1">
    <property type="nucleotide sequence ID" value="NZ_JACJQT010000038.1"/>
</dbReference>
<dbReference type="SUPFAM" id="SSF69318">
    <property type="entry name" value="Integrin alpha N-terminal domain"/>
    <property type="match status" value="1"/>
</dbReference>
<dbReference type="Gene3D" id="2.150.10.10">
    <property type="entry name" value="Serralysin-like metalloprotease, C-terminal"/>
    <property type="match status" value="2"/>
</dbReference>
<dbReference type="PANTHER" id="PTHR38340">
    <property type="entry name" value="S-LAYER PROTEIN"/>
    <property type="match status" value="1"/>
</dbReference>
<reference evidence="4 5" key="1">
    <citation type="journal article" date="2020" name="ISME J.">
        <title>Comparative genomics reveals insights into cyanobacterial evolution and habitat adaptation.</title>
        <authorList>
            <person name="Chen M.Y."/>
            <person name="Teng W.K."/>
            <person name="Zhao L."/>
            <person name="Hu C.X."/>
            <person name="Zhou Y.K."/>
            <person name="Han B.P."/>
            <person name="Song L.R."/>
            <person name="Shu W.S."/>
        </authorList>
    </citation>
    <scope>NUCLEOTIDE SEQUENCE [LARGE SCALE GENOMIC DNA]</scope>
    <source>
        <strain evidence="4 5">FACHB-1040</strain>
    </source>
</reference>
<evidence type="ECO:0008006" key="6">
    <source>
        <dbReference type="Google" id="ProtNLM"/>
    </source>
</evidence>
<accession>A0ABR8BZL4</accession>
<dbReference type="Proteomes" id="UP000606721">
    <property type="component" value="Unassembled WGS sequence"/>
</dbReference>
<evidence type="ECO:0000313" key="5">
    <source>
        <dbReference type="Proteomes" id="UP000606721"/>
    </source>
</evidence>
<dbReference type="EMBL" id="JACJQT010000038">
    <property type="protein sequence ID" value="MBD2279535.1"/>
    <property type="molecule type" value="Genomic_DNA"/>
</dbReference>